<name>A0ABV5G417_9MICC</name>
<dbReference type="EMBL" id="JBHMFI010000001">
    <property type="protein sequence ID" value="MFB9073681.1"/>
    <property type="molecule type" value="Genomic_DNA"/>
</dbReference>
<comment type="caution">
    <text evidence="1">The sequence shown here is derived from an EMBL/GenBank/DDBJ whole genome shotgun (WGS) entry which is preliminary data.</text>
</comment>
<proteinExistence type="predicted"/>
<protein>
    <submittedName>
        <fullName evidence="1">Uncharacterized protein</fullName>
    </submittedName>
</protein>
<accession>A0ABV5G417</accession>
<keyword evidence="2" id="KW-1185">Reference proteome</keyword>
<gene>
    <name evidence="1" type="ORF">ACFFX0_21745</name>
</gene>
<dbReference type="Proteomes" id="UP001589575">
    <property type="component" value="Unassembled WGS sequence"/>
</dbReference>
<sequence>MAGVLVAVHREGDLAAAVDAVAGGASGLKTPGVGGAHWWPP</sequence>
<organism evidence="1 2">
    <name type="scientific">Citricoccus parietis</name>
    <dbReference type="NCBI Taxonomy" id="592307"/>
    <lineage>
        <taxon>Bacteria</taxon>
        <taxon>Bacillati</taxon>
        <taxon>Actinomycetota</taxon>
        <taxon>Actinomycetes</taxon>
        <taxon>Micrococcales</taxon>
        <taxon>Micrococcaceae</taxon>
        <taxon>Citricoccus</taxon>
    </lineage>
</organism>
<evidence type="ECO:0000313" key="1">
    <source>
        <dbReference type="EMBL" id="MFB9073681.1"/>
    </source>
</evidence>
<reference evidence="1 2" key="1">
    <citation type="submission" date="2024-09" db="EMBL/GenBank/DDBJ databases">
        <authorList>
            <person name="Sun Q."/>
            <person name="Mori K."/>
        </authorList>
    </citation>
    <scope>NUCLEOTIDE SEQUENCE [LARGE SCALE GENOMIC DNA]</scope>
    <source>
        <strain evidence="1 2">CCM 7609</strain>
    </source>
</reference>
<evidence type="ECO:0000313" key="2">
    <source>
        <dbReference type="Proteomes" id="UP001589575"/>
    </source>
</evidence>